<evidence type="ECO:0000256" key="4">
    <source>
        <dbReference type="ARBA" id="ARBA00022723"/>
    </source>
</evidence>
<evidence type="ECO:0000256" key="5">
    <source>
        <dbReference type="ARBA" id="ARBA00022729"/>
    </source>
</evidence>
<feature type="signal peptide" evidence="11">
    <location>
        <begin position="1"/>
        <end position="17"/>
    </location>
</feature>
<keyword evidence="14" id="KW-1185">Reference proteome</keyword>
<dbReference type="GO" id="GO:0006508">
    <property type="term" value="P:proteolysis"/>
    <property type="evidence" value="ECO:0007669"/>
    <property type="project" value="UniProtKB-KW"/>
</dbReference>
<name>A0A2A9PA49_OPHUN</name>
<keyword evidence="8" id="KW-0482">Metalloprotease</keyword>
<comment type="caution">
    <text evidence="13">The sequence shown here is derived from an EMBL/GenBank/DDBJ whole genome shotgun (WGS) entry which is preliminary data.</text>
</comment>
<evidence type="ECO:0000256" key="11">
    <source>
        <dbReference type="SAM" id="SignalP"/>
    </source>
</evidence>
<keyword evidence="9" id="KW-1015">Disulfide bond</keyword>
<feature type="region of interest" description="Disordered" evidence="10">
    <location>
        <begin position="414"/>
        <end position="434"/>
    </location>
</feature>
<keyword evidence="7" id="KW-0862">Zinc</keyword>
<feature type="domain" description="Peptidase M43 pregnancy-associated plasma-A" evidence="12">
    <location>
        <begin position="180"/>
        <end position="257"/>
    </location>
</feature>
<sequence length="484" mass="54581">MLSLALLTGLLVASALATPVPQDIDVADDDRAERCVGVEERQEIYDSHKLMVALEKNHTCNYSHINVDVYIHVILGLDTDWNITSDVIERQVEILNKNYQPADISFTLQRAKWITDPDWDRGDNLVDMQKALHEGGSNALNIYYVSRVEAHSVRLAGLASHPSHLGNPDGPLLDGLLIHKGLVSYEENLITHETGHWFGLLHPFEDICNDEGDYIKDTPATPRSCYDQVYTCHSGNFMGLGWGKNFTAGQITRMHSFWNNFRSSGKVVAESALTPLEPTHKNHTKLPFYPEPGNRREFLRRCRLKADDGSQETRENYCGTDAFCRWELFKLSGEEYSSIDACLNARTVALLPWTMSDPDSPHFQDYCYSNDMVDERVCGTDMYCKMFDHDNAATDAQWIDSQLHDTRGKYSSSSECLQAHDPAPDGSQASQPTVPVRQCHPRYKLEVVEGRECPEGTTVQDWEKGMPAVKRGADGCFHFIAKCK</sequence>
<evidence type="ECO:0000256" key="9">
    <source>
        <dbReference type="ARBA" id="ARBA00023157"/>
    </source>
</evidence>
<evidence type="ECO:0000256" key="10">
    <source>
        <dbReference type="SAM" id="MobiDB-lite"/>
    </source>
</evidence>
<reference evidence="13 14" key="1">
    <citation type="journal article" date="2015" name="BMC Genomics">
        <title>Gene expression during zombie ant biting behavior reflects the complexity underlying fungal parasitic behavioral manipulation.</title>
        <authorList>
            <person name="de Bekker C."/>
            <person name="Ohm R.A."/>
            <person name="Loreto R.G."/>
            <person name="Sebastian A."/>
            <person name="Albert I."/>
            <person name="Merrow M."/>
            <person name="Brachmann A."/>
            <person name="Hughes D.P."/>
        </authorList>
    </citation>
    <scope>NUCLEOTIDE SEQUENCE [LARGE SCALE GENOMIC DNA]</scope>
    <source>
        <strain evidence="13 14">SC16a</strain>
    </source>
</reference>
<feature type="chain" id="PRO_5012382949" description="Peptidase M43 pregnancy-associated plasma-A domain-containing protein" evidence="11">
    <location>
        <begin position="18"/>
        <end position="484"/>
    </location>
</feature>
<dbReference type="PANTHER" id="PTHR47466">
    <property type="match status" value="1"/>
</dbReference>
<organism evidence="13 14">
    <name type="scientific">Ophiocordyceps unilateralis</name>
    <name type="common">Zombie-ant fungus</name>
    <name type="synonym">Torrubia unilateralis</name>
    <dbReference type="NCBI Taxonomy" id="268505"/>
    <lineage>
        <taxon>Eukaryota</taxon>
        <taxon>Fungi</taxon>
        <taxon>Dikarya</taxon>
        <taxon>Ascomycota</taxon>
        <taxon>Pezizomycotina</taxon>
        <taxon>Sordariomycetes</taxon>
        <taxon>Hypocreomycetidae</taxon>
        <taxon>Hypocreales</taxon>
        <taxon>Ophiocordycipitaceae</taxon>
        <taxon>Ophiocordyceps</taxon>
    </lineage>
</organism>
<keyword evidence="6" id="KW-0378">Hydrolase</keyword>
<keyword evidence="5 11" id="KW-0732">Signal</keyword>
<dbReference type="STRING" id="268505.A0A2A9PA49"/>
<evidence type="ECO:0000256" key="1">
    <source>
        <dbReference type="ARBA" id="ARBA00003174"/>
    </source>
</evidence>
<dbReference type="Gene3D" id="3.40.390.10">
    <property type="entry name" value="Collagenase (Catalytic Domain)"/>
    <property type="match status" value="1"/>
</dbReference>
<evidence type="ECO:0000313" key="14">
    <source>
        <dbReference type="Proteomes" id="UP000037136"/>
    </source>
</evidence>
<dbReference type="PANTHER" id="PTHR47466:SF1">
    <property type="entry name" value="METALLOPROTEASE MEP1 (AFU_ORTHOLOGUE AFUA_1G07730)-RELATED"/>
    <property type="match status" value="1"/>
</dbReference>
<dbReference type="Proteomes" id="UP000037136">
    <property type="component" value="Unassembled WGS sequence"/>
</dbReference>
<protein>
    <recommendedName>
        <fullName evidence="12">Peptidase M43 pregnancy-associated plasma-A domain-containing protein</fullName>
    </recommendedName>
</protein>
<evidence type="ECO:0000256" key="7">
    <source>
        <dbReference type="ARBA" id="ARBA00022833"/>
    </source>
</evidence>
<evidence type="ECO:0000256" key="2">
    <source>
        <dbReference type="ARBA" id="ARBA00008721"/>
    </source>
</evidence>
<dbReference type="GO" id="GO:0008237">
    <property type="term" value="F:metallopeptidase activity"/>
    <property type="evidence" value="ECO:0007669"/>
    <property type="project" value="UniProtKB-KW"/>
</dbReference>
<reference evidence="13 14" key="2">
    <citation type="journal article" date="2017" name="Sci. Rep.">
        <title>Ant-infecting Ophiocordyceps genomes reveal a high diversity of potential behavioral manipulation genes and a possible major role for enterotoxins.</title>
        <authorList>
            <person name="de Bekker C."/>
            <person name="Ohm R.A."/>
            <person name="Evans H.C."/>
            <person name="Brachmann A."/>
            <person name="Hughes D.P."/>
        </authorList>
    </citation>
    <scope>NUCLEOTIDE SEQUENCE [LARGE SCALE GENOMIC DNA]</scope>
    <source>
        <strain evidence="13 14">SC16a</strain>
    </source>
</reference>
<gene>
    <name evidence="13" type="ORF">XA68_14452</name>
</gene>
<comment type="function">
    <text evidence="1">Secreted metalloproteinase that allows assimilation of proteinaceous substrates.</text>
</comment>
<evidence type="ECO:0000256" key="8">
    <source>
        <dbReference type="ARBA" id="ARBA00023049"/>
    </source>
</evidence>
<proteinExistence type="inferred from homology"/>
<dbReference type="AlphaFoldDB" id="A0A2A9PA49"/>
<evidence type="ECO:0000256" key="3">
    <source>
        <dbReference type="ARBA" id="ARBA00022670"/>
    </source>
</evidence>
<dbReference type="GO" id="GO:0046872">
    <property type="term" value="F:metal ion binding"/>
    <property type="evidence" value="ECO:0007669"/>
    <property type="project" value="UniProtKB-KW"/>
</dbReference>
<comment type="similarity">
    <text evidence="2">Belongs to the peptidase M43B family.</text>
</comment>
<dbReference type="EMBL" id="LAZP02000355">
    <property type="protein sequence ID" value="PFH57881.1"/>
    <property type="molecule type" value="Genomic_DNA"/>
</dbReference>
<accession>A0A2A9PA49</accession>
<dbReference type="SUPFAM" id="SSF55486">
    <property type="entry name" value="Metalloproteases ('zincins'), catalytic domain"/>
    <property type="match status" value="1"/>
</dbReference>
<dbReference type="InterPro" id="IPR008754">
    <property type="entry name" value="Peptidase_M43"/>
</dbReference>
<keyword evidence="4" id="KW-0479">Metal-binding</keyword>
<dbReference type="OrthoDB" id="536211at2759"/>
<keyword evidence="3" id="KW-0645">Protease</keyword>
<evidence type="ECO:0000256" key="6">
    <source>
        <dbReference type="ARBA" id="ARBA00022801"/>
    </source>
</evidence>
<evidence type="ECO:0000313" key="13">
    <source>
        <dbReference type="EMBL" id="PFH57881.1"/>
    </source>
</evidence>
<evidence type="ECO:0000259" key="12">
    <source>
        <dbReference type="Pfam" id="PF05572"/>
    </source>
</evidence>
<dbReference type="Pfam" id="PF05572">
    <property type="entry name" value="Peptidase_M43"/>
    <property type="match status" value="1"/>
</dbReference>
<dbReference type="InterPro" id="IPR024079">
    <property type="entry name" value="MetalloPept_cat_dom_sf"/>
</dbReference>